<proteinExistence type="predicted"/>
<dbReference type="PANTHER" id="PTHR43792:SF1">
    <property type="entry name" value="N-ACETYLTRANSFERASE DOMAIN-CONTAINING PROTEIN"/>
    <property type="match status" value="1"/>
</dbReference>
<feature type="domain" description="N-acetyltransferase" evidence="1">
    <location>
        <begin position="12"/>
        <end position="165"/>
    </location>
</feature>
<dbReference type="PROSITE" id="PS51186">
    <property type="entry name" value="GNAT"/>
    <property type="match status" value="1"/>
</dbReference>
<keyword evidence="3" id="KW-1185">Reference proteome</keyword>
<protein>
    <submittedName>
        <fullName evidence="2">N-acetyltransferase</fullName>
    </submittedName>
</protein>
<evidence type="ECO:0000313" key="2">
    <source>
        <dbReference type="EMBL" id="GHH18964.1"/>
    </source>
</evidence>
<dbReference type="InterPro" id="IPR016181">
    <property type="entry name" value="Acyl_CoA_acyltransferase"/>
</dbReference>
<dbReference type="PANTHER" id="PTHR43792">
    <property type="entry name" value="GNAT FAMILY, PUTATIVE (AFU_ORTHOLOGUE AFUA_3G00765)-RELATED-RELATED"/>
    <property type="match status" value="1"/>
</dbReference>
<comment type="caution">
    <text evidence="2">The sequence shown here is derived from an EMBL/GenBank/DDBJ whole genome shotgun (WGS) entry which is preliminary data.</text>
</comment>
<evidence type="ECO:0000259" key="1">
    <source>
        <dbReference type="PROSITE" id="PS51186"/>
    </source>
</evidence>
<evidence type="ECO:0000313" key="3">
    <source>
        <dbReference type="Proteomes" id="UP000652430"/>
    </source>
</evidence>
<name>A0ABQ3LRI2_9SPHN</name>
<dbReference type="Pfam" id="PF13302">
    <property type="entry name" value="Acetyltransf_3"/>
    <property type="match status" value="1"/>
</dbReference>
<accession>A0ABQ3LRI2</accession>
<dbReference type="InterPro" id="IPR051531">
    <property type="entry name" value="N-acetyltransferase"/>
</dbReference>
<sequence>MVSGPILFTDRLILRLPEPADFEAYAAFAADGETMAHLGGAMPRAVAWRDFSVRAGAWMTRGFSMFSVIERESGAWVGRIGPWQPEGWPGTEVGWGVASGFAGKGYAHEAAVAAIDFAFDSLGWSDVIHTIAPDNIRSIQLAERLGSANRGPTRLPAPLDGYRVDAWGQSAAEWRAHRGR</sequence>
<dbReference type="InterPro" id="IPR000182">
    <property type="entry name" value="GNAT_dom"/>
</dbReference>
<reference evidence="3" key="1">
    <citation type="journal article" date="2019" name="Int. J. Syst. Evol. Microbiol.">
        <title>The Global Catalogue of Microorganisms (GCM) 10K type strain sequencing project: providing services to taxonomists for standard genome sequencing and annotation.</title>
        <authorList>
            <consortium name="The Broad Institute Genomics Platform"/>
            <consortium name="The Broad Institute Genome Sequencing Center for Infectious Disease"/>
            <person name="Wu L."/>
            <person name="Ma J."/>
        </authorList>
    </citation>
    <scope>NUCLEOTIDE SEQUENCE [LARGE SCALE GENOMIC DNA]</scope>
    <source>
        <strain evidence="3">CGMCC 1.8957</strain>
    </source>
</reference>
<dbReference type="Gene3D" id="3.40.630.30">
    <property type="match status" value="1"/>
</dbReference>
<organism evidence="2 3">
    <name type="scientific">Sphingomonas glacialis</name>
    <dbReference type="NCBI Taxonomy" id="658225"/>
    <lineage>
        <taxon>Bacteria</taxon>
        <taxon>Pseudomonadati</taxon>
        <taxon>Pseudomonadota</taxon>
        <taxon>Alphaproteobacteria</taxon>
        <taxon>Sphingomonadales</taxon>
        <taxon>Sphingomonadaceae</taxon>
        <taxon>Sphingomonas</taxon>
    </lineage>
</organism>
<dbReference type="SUPFAM" id="SSF55729">
    <property type="entry name" value="Acyl-CoA N-acyltransferases (Nat)"/>
    <property type="match status" value="1"/>
</dbReference>
<gene>
    <name evidence="2" type="ORF">GCM10008023_25490</name>
</gene>
<dbReference type="EMBL" id="BNAQ01000003">
    <property type="protein sequence ID" value="GHH18964.1"/>
    <property type="molecule type" value="Genomic_DNA"/>
</dbReference>
<dbReference type="Proteomes" id="UP000652430">
    <property type="component" value="Unassembled WGS sequence"/>
</dbReference>